<sequence>MILAGAVAAQNLPALYDVTDVASDDILNVRNRPSASSTVIGTLAFDARGVEVVETQDNWGRVNVDGVSGWASMRFLSRQPDSDLPHALRFDCFGTEPFWSLEVTQGNSAIFSTPEGRSKAFRIGNVTTASGRPFPHAVLGTAPGENIALVVGREICSDGMSDNLFGHDGTVVLSGYDMQVYSGCCSVQAD</sequence>
<proteinExistence type="predicted"/>
<evidence type="ECO:0000313" key="2">
    <source>
        <dbReference type="EMBL" id="KUF10669.1"/>
    </source>
</evidence>
<evidence type="ECO:0000313" key="3">
    <source>
        <dbReference type="Proteomes" id="UP000054396"/>
    </source>
</evidence>
<dbReference type="Pfam" id="PF08239">
    <property type="entry name" value="SH3_3"/>
    <property type="match status" value="1"/>
</dbReference>
<dbReference type="OrthoDB" id="5489750at2"/>
<name>A0A0W7WJA3_9RHOB</name>
<dbReference type="InterPro" id="IPR003646">
    <property type="entry name" value="SH3-like_bac-type"/>
</dbReference>
<organism evidence="2 3">
    <name type="scientific">Pseudoponticoccus marisrubri</name>
    <dbReference type="NCBI Taxonomy" id="1685382"/>
    <lineage>
        <taxon>Bacteria</taxon>
        <taxon>Pseudomonadati</taxon>
        <taxon>Pseudomonadota</taxon>
        <taxon>Alphaproteobacteria</taxon>
        <taxon>Rhodobacterales</taxon>
        <taxon>Roseobacteraceae</taxon>
        <taxon>Pseudoponticoccus</taxon>
    </lineage>
</organism>
<evidence type="ECO:0000259" key="1">
    <source>
        <dbReference type="Pfam" id="PF08239"/>
    </source>
</evidence>
<dbReference type="Proteomes" id="UP000054396">
    <property type="component" value="Unassembled WGS sequence"/>
</dbReference>
<feature type="domain" description="SH3b" evidence="1">
    <location>
        <begin position="27"/>
        <end position="77"/>
    </location>
</feature>
<protein>
    <recommendedName>
        <fullName evidence="1">SH3b domain-containing protein</fullName>
    </recommendedName>
</protein>
<dbReference type="AlphaFoldDB" id="A0A0W7WJA3"/>
<reference evidence="2 3" key="1">
    <citation type="submission" date="2015-12" db="EMBL/GenBank/DDBJ databases">
        <authorList>
            <person name="Shamseldin A."/>
            <person name="Moawad H."/>
            <person name="Abd El-Rahim W.M."/>
            <person name="Sadowsky M.J."/>
        </authorList>
    </citation>
    <scope>NUCLEOTIDE SEQUENCE [LARGE SCALE GENOMIC DNA]</scope>
    <source>
        <strain evidence="2 3">SJ5A-1</strain>
    </source>
</reference>
<dbReference type="Gene3D" id="2.30.30.40">
    <property type="entry name" value="SH3 Domains"/>
    <property type="match status" value="1"/>
</dbReference>
<dbReference type="RefSeq" id="WP_058862508.1">
    <property type="nucleotide sequence ID" value="NZ_LPXO01000006.1"/>
</dbReference>
<dbReference type="EMBL" id="LPXO01000006">
    <property type="protein sequence ID" value="KUF10669.1"/>
    <property type="molecule type" value="Genomic_DNA"/>
</dbReference>
<keyword evidence="3" id="KW-1185">Reference proteome</keyword>
<accession>A0A0W7WJA3</accession>
<gene>
    <name evidence="2" type="ORF">AVJ23_12420</name>
</gene>
<dbReference type="STRING" id="1685382.AVJ23_12420"/>
<comment type="caution">
    <text evidence="2">The sequence shown here is derived from an EMBL/GenBank/DDBJ whole genome shotgun (WGS) entry which is preliminary data.</text>
</comment>